<dbReference type="PANTHER" id="PTHR40074:SF2">
    <property type="entry name" value="O-ACETYLTRANSFERASE WECH"/>
    <property type="match status" value="1"/>
</dbReference>
<dbReference type="Pfam" id="PF01757">
    <property type="entry name" value="Acyl_transf_3"/>
    <property type="match status" value="1"/>
</dbReference>
<keyword evidence="9" id="KW-0808">Transferase</keyword>
<keyword evidence="5 7" id="KW-1133">Transmembrane helix</keyword>
<feature type="transmembrane region" description="Helical" evidence="7">
    <location>
        <begin position="82"/>
        <end position="100"/>
    </location>
</feature>
<evidence type="ECO:0000259" key="8">
    <source>
        <dbReference type="Pfam" id="PF01757"/>
    </source>
</evidence>
<comment type="subcellular location">
    <subcellularLocation>
        <location evidence="1">Cell membrane</location>
        <topology evidence="1">Multi-pass membrane protein</topology>
    </subcellularLocation>
</comment>
<feature type="transmembrane region" description="Helical" evidence="7">
    <location>
        <begin position="223"/>
        <end position="241"/>
    </location>
</feature>
<keyword evidence="9" id="KW-0012">Acyltransferase</keyword>
<feature type="transmembrane region" description="Helical" evidence="7">
    <location>
        <begin position="135"/>
        <end position="154"/>
    </location>
</feature>
<keyword evidence="4 7" id="KW-0812">Transmembrane</keyword>
<keyword evidence="3" id="KW-1003">Cell membrane</keyword>
<dbReference type="InterPro" id="IPR002656">
    <property type="entry name" value="Acyl_transf_3_dom"/>
</dbReference>
<dbReference type="GO" id="GO:0016413">
    <property type="term" value="F:O-acetyltransferase activity"/>
    <property type="evidence" value="ECO:0007669"/>
    <property type="project" value="TreeGrafter"/>
</dbReference>
<feature type="transmembrane region" description="Helical" evidence="7">
    <location>
        <begin position="194"/>
        <end position="211"/>
    </location>
</feature>
<feature type="transmembrane region" description="Helical" evidence="7">
    <location>
        <begin position="12"/>
        <end position="32"/>
    </location>
</feature>
<protein>
    <submittedName>
        <fullName evidence="9">Acyltransferase 3</fullName>
    </submittedName>
</protein>
<feature type="transmembrane region" description="Helical" evidence="7">
    <location>
        <begin position="253"/>
        <end position="272"/>
    </location>
</feature>
<proteinExistence type="inferred from homology"/>
<evidence type="ECO:0000256" key="1">
    <source>
        <dbReference type="ARBA" id="ARBA00004651"/>
    </source>
</evidence>
<keyword evidence="6 7" id="KW-0472">Membrane</keyword>
<name>A0A653ADV1_9BACT</name>
<sequence>MNENKAHIAWLDTLRTIAILGVILIHICSPIVNMSFGKDFQYWWIGDFLMSATRYAVPVFLMLSGATLLSKEYKLGEFYKRRFFRVFVPLLFWMIVYWIFRYTSLPARMQPHGFENIVRWAINLFLTEGVSKHLWYVYMIVFIYLIIPFLGKFIRSVDRSIIVQLILIWLTLTIISNHHSMNPYRWDGNYLDKFYGYFLYCGYLILGYYIYTYVHVSENNRFIYIFLFMLTVIICAYFAYSRSIKTGRLNLNIYRYLSLTTILQSTCIFTIVKTVRFKKKFHLWFQKTVSDYSFGIYLVHIMILGIFFRHGIFWTMAHPLISVPVVFLLTLITSFIIIFVLRKIPYGKYVSG</sequence>
<comment type="similarity">
    <text evidence="2">Belongs to the acyltransferase 3 family.</text>
</comment>
<feature type="transmembrane region" description="Helical" evidence="7">
    <location>
        <begin position="161"/>
        <end position="179"/>
    </location>
</feature>
<evidence type="ECO:0000256" key="7">
    <source>
        <dbReference type="SAM" id="Phobius"/>
    </source>
</evidence>
<feature type="transmembrane region" description="Helical" evidence="7">
    <location>
        <begin position="52"/>
        <end position="70"/>
    </location>
</feature>
<evidence type="ECO:0000256" key="3">
    <source>
        <dbReference type="ARBA" id="ARBA00022475"/>
    </source>
</evidence>
<evidence type="ECO:0000256" key="4">
    <source>
        <dbReference type="ARBA" id="ARBA00022692"/>
    </source>
</evidence>
<feature type="domain" description="Acyltransferase 3" evidence="8">
    <location>
        <begin position="8"/>
        <end position="338"/>
    </location>
</feature>
<dbReference type="AlphaFoldDB" id="A0A653ADV1"/>
<evidence type="ECO:0000313" key="9">
    <source>
        <dbReference type="EMBL" id="VBB46110.1"/>
    </source>
</evidence>
<dbReference type="PANTHER" id="PTHR40074">
    <property type="entry name" value="O-ACETYLTRANSFERASE WECH"/>
    <property type="match status" value="1"/>
</dbReference>
<gene>
    <name evidence="9" type="ORF">TRIP_D380066</name>
</gene>
<evidence type="ECO:0000256" key="5">
    <source>
        <dbReference type="ARBA" id="ARBA00022989"/>
    </source>
</evidence>
<evidence type="ECO:0000256" key="2">
    <source>
        <dbReference type="ARBA" id="ARBA00007400"/>
    </source>
</evidence>
<dbReference type="EMBL" id="UPXZ01000032">
    <property type="protein sequence ID" value="VBB46110.1"/>
    <property type="molecule type" value="Genomic_DNA"/>
</dbReference>
<feature type="transmembrane region" description="Helical" evidence="7">
    <location>
        <begin position="292"/>
        <end position="314"/>
    </location>
</feature>
<reference evidence="9" key="1">
    <citation type="submission" date="2018-07" db="EMBL/GenBank/DDBJ databases">
        <authorList>
            <consortium name="Genoscope - CEA"/>
            <person name="William W."/>
        </authorList>
    </citation>
    <scope>NUCLEOTIDE SEQUENCE</scope>
    <source>
        <strain evidence="9">IK1</strain>
    </source>
</reference>
<dbReference type="GO" id="GO:0009246">
    <property type="term" value="P:enterobacterial common antigen biosynthetic process"/>
    <property type="evidence" value="ECO:0007669"/>
    <property type="project" value="TreeGrafter"/>
</dbReference>
<feature type="transmembrane region" description="Helical" evidence="7">
    <location>
        <begin position="320"/>
        <end position="341"/>
    </location>
</feature>
<accession>A0A653ADV1</accession>
<evidence type="ECO:0000256" key="6">
    <source>
        <dbReference type="ARBA" id="ARBA00023136"/>
    </source>
</evidence>
<organism evidence="9">
    <name type="scientific">uncultured Paludibacter sp</name>
    <dbReference type="NCBI Taxonomy" id="497635"/>
    <lineage>
        <taxon>Bacteria</taxon>
        <taxon>Pseudomonadati</taxon>
        <taxon>Bacteroidota</taxon>
        <taxon>Bacteroidia</taxon>
        <taxon>Bacteroidales</taxon>
        <taxon>Paludibacteraceae</taxon>
        <taxon>Paludibacter</taxon>
        <taxon>environmental samples</taxon>
    </lineage>
</organism>
<dbReference type="GO" id="GO:0005886">
    <property type="term" value="C:plasma membrane"/>
    <property type="evidence" value="ECO:0007669"/>
    <property type="project" value="UniProtKB-SubCell"/>
</dbReference>